<feature type="domain" description="ABC transporter" evidence="8">
    <location>
        <begin position="277"/>
        <end position="518"/>
    </location>
</feature>
<dbReference type="EMBL" id="CP000631">
    <property type="protein sequence ID" value="ACM31380.1"/>
    <property type="molecule type" value="Genomic_DNA"/>
</dbReference>
<evidence type="ECO:0000256" key="3">
    <source>
        <dbReference type="ARBA" id="ARBA00022448"/>
    </source>
</evidence>
<accession>B9JQG1</accession>
<name>B9JQG1_RHIR8</name>
<dbReference type="SMART" id="SM00382">
    <property type="entry name" value="AAA"/>
    <property type="match status" value="2"/>
</dbReference>
<gene>
    <name evidence="9" type="ordered locus">Arad_12405</name>
</gene>
<dbReference type="PROSITE" id="PS50893">
    <property type="entry name" value="ABC_TRANSPORTER_2"/>
    <property type="match status" value="2"/>
</dbReference>
<dbReference type="GO" id="GO:0015833">
    <property type="term" value="P:peptide transport"/>
    <property type="evidence" value="ECO:0007669"/>
    <property type="project" value="InterPro"/>
</dbReference>
<proteinExistence type="inferred from homology"/>
<dbReference type="CDD" id="cd03257">
    <property type="entry name" value="ABC_NikE_OppD_transporters"/>
    <property type="match status" value="2"/>
</dbReference>
<evidence type="ECO:0000259" key="8">
    <source>
        <dbReference type="PROSITE" id="PS50893"/>
    </source>
</evidence>
<dbReference type="InterPro" id="IPR050388">
    <property type="entry name" value="ABC_Ni/Peptide_Import"/>
</dbReference>
<dbReference type="PANTHER" id="PTHR43297">
    <property type="entry name" value="OLIGOPEPTIDE TRANSPORT ATP-BINDING PROTEIN APPD"/>
    <property type="match status" value="1"/>
</dbReference>
<evidence type="ECO:0000256" key="5">
    <source>
        <dbReference type="ARBA" id="ARBA00022741"/>
    </source>
</evidence>
<comment type="similarity">
    <text evidence="2">Belongs to the ABC transporter superfamily.</text>
</comment>
<dbReference type="InterPro" id="IPR027417">
    <property type="entry name" value="P-loop_NTPase"/>
</dbReference>
<dbReference type="GO" id="GO:0005524">
    <property type="term" value="F:ATP binding"/>
    <property type="evidence" value="ECO:0007669"/>
    <property type="project" value="UniProtKB-KW"/>
</dbReference>
<dbReference type="Pfam" id="PF00005">
    <property type="entry name" value="ABC_tran"/>
    <property type="match status" value="2"/>
</dbReference>
<keyword evidence="7" id="KW-0472">Membrane</keyword>
<keyword evidence="9" id="KW-0614">Plasmid</keyword>
<keyword evidence="3" id="KW-0813">Transport</keyword>
<dbReference type="Pfam" id="PF08352">
    <property type="entry name" value="oligo_HPY"/>
    <property type="match status" value="2"/>
</dbReference>
<dbReference type="GO" id="GO:0055085">
    <property type="term" value="P:transmembrane transport"/>
    <property type="evidence" value="ECO:0007669"/>
    <property type="project" value="UniProtKB-ARBA"/>
</dbReference>
<dbReference type="GO" id="GO:0016887">
    <property type="term" value="F:ATP hydrolysis activity"/>
    <property type="evidence" value="ECO:0007669"/>
    <property type="project" value="InterPro"/>
</dbReference>
<dbReference type="SUPFAM" id="SSF52540">
    <property type="entry name" value="P-loop containing nucleoside triphosphate hydrolases"/>
    <property type="match status" value="2"/>
</dbReference>
<evidence type="ECO:0000313" key="10">
    <source>
        <dbReference type="Proteomes" id="UP000001600"/>
    </source>
</evidence>
<dbReference type="HOGENOM" id="CLU_000604_86_2_5"/>
<dbReference type="FunFam" id="3.40.50.300:FF:000016">
    <property type="entry name" value="Oligopeptide ABC transporter ATP-binding component"/>
    <property type="match status" value="1"/>
</dbReference>
<dbReference type="InterPro" id="IPR003439">
    <property type="entry name" value="ABC_transporter-like_ATP-bd"/>
</dbReference>
<keyword evidence="6 9" id="KW-0067">ATP-binding</keyword>
<evidence type="ECO:0000256" key="6">
    <source>
        <dbReference type="ARBA" id="ARBA00022840"/>
    </source>
</evidence>
<dbReference type="KEGG" id="ara:Arad_12405"/>
<organism evidence="9 10">
    <name type="scientific">Rhizobium rhizogenes (strain K84 / ATCC BAA-868)</name>
    <name type="common">Agrobacterium radiobacter</name>
    <dbReference type="NCBI Taxonomy" id="311403"/>
    <lineage>
        <taxon>Bacteria</taxon>
        <taxon>Pseudomonadati</taxon>
        <taxon>Pseudomonadota</taxon>
        <taxon>Alphaproteobacteria</taxon>
        <taxon>Hyphomicrobiales</taxon>
        <taxon>Rhizobiaceae</taxon>
        <taxon>Rhizobium/Agrobacterium group</taxon>
        <taxon>Rhizobium</taxon>
    </lineage>
</organism>
<comment type="subcellular location">
    <subcellularLocation>
        <location evidence="1">Cell inner membrane</location>
        <topology evidence="1">Peripheral membrane protein</topology>
    </subcellularLocation>
</comment>
<geneLocation type="plasmid" evidence="9 10">
    <name>pAtK84c</name>
</geneLocation>
<evidence type="ECO:0000256" key="1">
    <source>
        <dbReference type="ARBA" id="ARBA00004417"/>
    </source>
</evidence>
<evidence type="ECO:0000256" key="2">
    <source>
        <dbReference type="ARBA" id="ARBA00005417"/>
    </source>
</evidence>
<sequence length="538" mass="57947">MTMPLLTISDLTLQFSTPRGSAVGLSDLSLTVERGEKLGIVGESGSGKTTAAMAVLGLLPSSALVTGGSILINGEDIVHTSERRLRQVRGTVVSAVFQNARAALNPIMRIGEQIADAILSHRKMKRQEALERAVELLESVHFSDPIKQARAYPHQLSGGMCQRAMIAMAIACEPQLLIADEPTTGLDVTTQKAVMKLLNEIVVERGMALILITHDLALAGNYCDRIAVMRHGKVVEAGSTQEIFSAPSHAYTRTLIEATPKLLVVEAAIARAETPLLRVQDLGKDFSGRTAVGDVSFAVGQNESVGLVGESGSGKSTIARLVARLADPTAGKIDFGGADIGTIPARDFHRSPYRAGIQLVFQDPTDSLPPHMSVFATIADPMRRLKGLKGEALRERVEKLADQVQLPRALLTRLPHQLSGGQKARVGIARAIAVEPLLLILDEPTASLDVSIQASILGLLAELRRDLEMSYLFISHDLNVVSNICDRTIVLKGGMIVEEADSPTIFARPKHPYTRQLLDAVLQPPQPAEDPRKTLARY</sequence>
<dbReference type="AlphaFoldDB" id="B9JQG1"/>
<dbReference type="RefSeq" id="WP_012653372.1">
    <property type="nucleotide sequence ID" value="NC_011987.1"/>
</dbReference>
<dbReference type="GO" id="GO:0005886">
    <property type="term" value="C:plasma membrane"/>
    <property type="evidence" value="ECO:0007669"/>
    <property type="project" value="UniProtKB-SubCell"/>
</dbReference>
<evidence type="ECO:0000313" key="9">
    <source>
        <dbReference type="EMBL" id="ACM31380.1"/>
    </source>
</evidence>
<dbReference type="Gene3D" id="3.40.50.300">
    <property type="entry name" value="P-loop containing nucleotide triphosphate hydrolases"/>
    <property type="match status" value="2"/>
</dbReference>
<dbReference type="PROSITE" id="PS00211">
    <property type="entry name" value="ABC_TRANSPORTER_1"/>
    <property type="match status" value="2"/>
</dbReference>
<evidence type="ECO:0000256" key="4">
    <source>
        <dbReference type="ARBA" id="ARBA00022475"/>
    </source>
</evidence>
<dbReference type="InterPro" id="IPR017871">
    <property type="entry name" value="ABC_transporter-like_CS"/>
</dbReference>
<feature type="domain" description="ABC transporter" evidence="8">
    <location>
        <begin position="6"/>
        <end position="256"/>
    </location>
</feature>
<dbReference type="InterPro" id="IPR003593">
    <property type="entry name" value="AAA+_ATPase"/>
</dbReference>
<reference evidence="9 10" key="1">
    <citation type="journal article" date="2009" name="J. Bacteriol.">
        <title>Genome sequences of three Agrobacterium biovars help elucidate the evolution of multichromosome genomes in bacteria.</title>
        <authorList>
            <person name="Slater S.C."/>
            <person name="Goldman B.S."/>
            <person name="Goodner B."/>
            <person name="Setubal J.C."/>
            <person name="Farrand S.K."/>
            <person name="Nester E.W."/>
            <person name="Burr T.J."/>
            <person name="Banta L."/>
            <person name="Dickerman A.W."/>
            <person name="Paulsen I."/>
            <person name="Otten L."/>
            <person name="Suen G."/>
            <person name="Welch R."/>
            <person name="Almeida N.F."/>
            <person name="Arnold F."/>
            <person name="Burton O.T."/>
            <person name="Du Z."/>
            <person name="Ewing A."/>
            <person name="Godsy E."/>
            <person name="Heisel S."/>
            <person name="Houmiel K.L."/>
            <person name="Jhaveri J."/>
            <person name="Lu J."/>
            <person name="Miller N.M."/>
            <person name="Norton S."/>
            <person name="Chen Q."/>
            <person name="Phoolcharoen W."/>
            <person name="Ohlin V."/>
            <person name="Ondrusek D."/>
            <person name="Pride N."/>
            <person name="Stricklin S.L."/>
            <person name="Sun J."/>
            <person name="Wheeler C."/>
            <person name="Wilson L."/>
            <person name="Zhu H."/>
            <person name="Wood D.W."/>
        </authorList>
    </citation>
    <scope>NUCLEOTIDE SEQUENCE [LARGE SCALE GENOMIC DNA]</scope>
    <source>
        <strain evidence="10">K84 / ATCC BAA-868</strain>
        <plasmid evidence="9 10">pAtK84c</plasmid>
    </source>
</reference>
<keyword evidence="5" id="KW-0547">Nucleotide-binding</keyword>
<dbReference type="PANTHER" id="PTHR43297:SF2">
    <property type="entry name" value="DIPEPTIDE TRANSPORT ATP-BINDING PROTEIN DPPD"/>
    <property type="match status" value="1"/>
</dbReference>
<dbReference type="Proteomes" id="UP000001600">
    <property type="component" value="Plasmid pAtK84c"/>
</dbReference>
<dbReference type="InterPro" id="IPR013563">
    <property type="entry name" value="Oligopep_ABC_C"/>
</dbReference>
<evidence type="ECO:0000256" key="7">
    <source>
        <dbReference type="ARBA" id="ARBA00023136"/>
    </source>
</evidence>
<dbReference type="NCBIfam" id="NF007739">
    <property type="entry name" value="PRK10419.1"/>
    <property type="match status" value="2"/>
</dbReference>
<protein>
    <submittedName>
        <fullName evidence="9">ABC transporter ATP-binding protein</fullName>
    </submittedName>
</protein>
<keyword evidence="4" id="KW-1003">Cell membrane</keyword>